<evidence type="ECO:0000256" key="4">
    <source>
        <dbReference type="ARBA" id="ARBA00035129"/>
    </source>
</evidence>
<evidence type="ECO:0000256" key="3">
    <source>
        <dbReference type="ARBA" id="ARBA00023128"/>
    </source>
</evidence>
<dbReference type="STRING" id="1109443.G4TX45"/>
<comment type="similarity">
    <text evidence="2">Belongs to the mitochondrion-specific ribosomal protein mS41 family.</text>
</comment>
<dbReference type="Proteomes" id="UP000007148">
    <property type="component" value="Unassembled WGS sequence"/>
</dbReference>
<dbReference type="eggNOG" id="ENOG502S7YM">
    <property type="taxonomic scope" value="Eukaryota"/>
</dbReference>
<dbReference type="GO" id="GO:0005739">
    <property type="term" value="C:mitochondrion"/>
    <property type="evidence" value="ECO:0007669"/>
    <property type="project" value="UniProtKB-SubCell"/>
</dbReference>
<dbReference type="Pfam" id="PF09597">
    <property type="entry name" value="SAM_Ribosomal_mS41"/>
    <property type="match status" value="1"/>
</dbReference>
<gene>
    <name evidence="7" type="ORF">PIIN_09884</name>
</gene>
<evidence type="ECO:0000256" key="5">
    <source>
        <dbReference type="SAM" id="MobiDB-lite"/>
    </source>
</evidence>
<dbReference type="HOGENOM" id="CLU_1587157_0_0_1"/>
<evidence type="ECO:0000313" key="7">
    <source>
        <dbReference type="EMBL" id="CCA75888.1"/>
    </source>
</evidence>
<keyword evidence="8" id="KW-1185">Reference proteome</keyword>
<dbReference type="EMBL" id="CAFZ01000545">
    <property type="protein sequence ID" value="CCA75888.1"/>
    <property type="molecule type" value="Genomic_DNA"/>
</dbReference>
<evidence type="ECO:0000313" key="8">
    <source>
        <dbReference type="Proteomes" id="UP000007148"/>
    </source>
</evidence>
<accession>G4TX45</accession>
<protein>
    <recommendedName>
        <fullName evidence="4">Small ribosomal subunit protein mS41</fullName>
    </recommendedName>
</protein>
<feature type="compositionally biased region" description="Basic residues" evidence="5">
    <location>
        <begin position="159"/>
        <end position="168"/>
    </location>
</feature>
<name>G4TX45_SERID</name>
<evidence type="ECO:0000256" key="1">
    <source>
        <dbReference type="ARBA" id="ARBA00004173"/>
    </source>
</evidence>
<feature type="region of interest" description="Disordered" evidence="5">
    <location>
        <begin position="140"/>
        <end position="168"/>
    </location>
</feature>
<keyword evidence="3" id="KW-0496">Mitochondrion</keyword>
<dbReference type="PANTHER" id="PTHR28235:SF1">
    <property type="entry name" value="SMALL RIBOSOMAL SUBUNIT PROTEIN MS41"/>
    <property type="match status" value="1"/>
</dbReference>
<organism evidence="7 8">
    <name type="scientific">Serendipita indica (strain DSM 11827)</name>
    <name type="common">Root endophyte fungus</name>
    <name type="synonym">Piriformospora indica</name>
    <dbReference type="NCBI Taxonomy" id="1109443"/>
    <lineage>
        <taxon>Eukaryota</taxon>
        <taxon>Fungi</taxon>
        <taxon>Dikarya</taxon>
        <taxon>Basidiomycota</taxon>
        <taxon>Agaricomycotina</taxon>
        <taxon>Agaricomycetes</taxon>
        <taxon>Sebacinales</taxon>
        <taxon>Serendipitaceae</taxon>
        <taxon>Serendipita</taxon>
    </lineage>
</organism>
<dbReference type="OrthoDB" id="18595at2759"/>
<dbReference type="PANTHER" id="PTHR28235">
    <property type="entry name" value="PROTEIN FYV4, MITOCHONDRIAL"/>
    <property type="match status" value="1"/>
</dbReference>
<dbReference type="SMART" id="SM01238">
    <property type="entry name" value="IGR"/>
    <property type="match status" value="1"/>
</dbReference>
<comment type="caution">
    <text evidence="7">The sequence shown here is derived from an EMBL/GenBank/DDBJ whole genome shotgun (WGS) entry which is preliminary data.</text>
</comment>
<dbReference type="InParanoid" id="G4TX45"/>
<dbReference type="InterPro" id="IPR039603">
    <property type="entry name" value="Ribosomal_mS41"/>
</dbReference>
<proteinExistence type="inferred from homology"/>
<comment type="subcellular location">
    <subcellularLocation>
        <location evidence="1">Mitochondrion</location>
    </subcellularLocation>
</comment>
<dbReference type="AlphaFoldDB" id="G4TX45"/>
<feature type="domain" description="Small ribosomal subunit protein mS41 SAM" evidence="6">
    <location>
        <begin position="79"/>
        <end position="136"/>
    </location>
</feature>
<evidence type="ECO:0000259" key="6">
    <source>
        <dbReference type="SMART" id="SM01238"/>
    </source>
</evidence>
<dbReference type="InterPro" id="IPR019083">
    <property type="entry name" value="SAM_Ribosomal_mS41"/>
</dbReference>
<reference evidence="7 8" key="1">
    <citation type="journal article" date="2011" name="PLoS Pathog.">
        <title>Endophytic Life Strategies Decoded by Genome and Transcriptome Analyses of the Mutualistic Root Symbiont Piriformospora indica.</title>
        <authorList>
            <person name="Zuccaro A."/>
            <person name="Lahrmann U."/>
            <person name="Guldener U."/>
            <person name="Langen G."/>
            <person name="Pfiffi S."/>
            <person name="Biedenkopf D."/>
            <person name="Wong P."/>
            <person name="Samans B."/>
            <person name="Grimm C."/>
            <person name="Basiewicz M."/>
            <person name="Murat C."/>
            <person name="Martin F."/>
            <person name="Kogel K.H."/>
        </authorList>
    </citation>
    <scope>NUCLEOTIDE SEQUENCE [LARGE SCALE GENOMIC DNA]</scope>
    <source>
        <strain evidence="7 8">DSM 11827</strain>
    </source>
</reference>
<sequence length="168" mass="19199">MSFVAQFHARRLVIRGVLRAPGRLYAADSTKQGSTGGFEPAAAVPNTPSPFQMTPEMIRQQKKSEEATRVPLDKRGYDTKSLLVAFGRKCETKLPDVDTLSWEELFRLNGQKLDKMGLTVQERRYLLWCLEKFRQGEDPKVYAREPQPKKTQRGWGPPIRKKTVPIKP</sequence>
<evidence type="ECO:0000256" key="2">
    <source>
        <dbReference type="ARBA" id="ARBA00010492"/>
    </source>
</evidence>